<reference evidence="1 2" key="1">
    <citation type="submission" date="2019-03" db="EMBL/GenBank/DDBJ databases">
        <title>Genomic Encyclopedia of Type Strains, Phase IV (KMG-IV): sequencing the most valuable type-strain genomes for metagenomic binning, comparative biology and taxonomic classification.</title>
        <authorList>
            <person name="Goeker M."/>
        </authorList>
    </citation>
    <scope>NUCLEOTIDE SEQUENCE [LARGE SCALE GENOMIC DNA]</scope>
    <source>
        <strain evidence="1 2">DSM 23802</strain>
    </source>
</reference>
<name>A0A4R3K986_9BACI</name>
<gene>
    <name evidence="1" type="ORF">EDD72_12138</name>
</gene>
<dbReference type="OrthoDB" id="9775734at2"/>
<keyword evidence="2" id="KW-1185">Reference proteome</keyword>
<organism evidence="1 2">
    <name type="scientific">Tepidibacillus fermentans</name>
    <dbReference type="NCBI Taxonomy" id="1281767"/>
    <lineage>
        <taxon>Bacteria</taxon>
        <taxon>Bacillati</taxon>
        <taxon>Bacillota</taxon>
        <taxon>Bacilli</taxon>
        <taxon>Bacillales</taxon>
        <taxon>Bacillaceae</taxon>
        <taxon>Tepidibacillus</taxon>
    </lineage>
</organism>
<evidence type="ECO:0000313" key="2">
    <source>
        <dbReference type="Proteomes" id="UP000295788"/>
    </source>
</evidence>
<evidence type="ECO:0000313" key="1">
    <source>
        <dbReference type="EMBL" id="TCS79413.1"/>
    </source>
</evidence>
<dbReference type="Proteomes" id="UP000295788">
    <property type="component" value="Unassembled WGS sequence"/>
</dbReference>
<accession>A0A4R3K986</accession>
<comment type="caution">
    <text evidence="1">The sequence shown here is derived from an EMBL/GenBank/DDBJ whole genome shotgun (WGS) entry which is preliminary data.</text>
</comment>
<dbReference type="Pfam" id="PF10977">
    <property type="entry name" value="DUF2797"/>
    <property type="match status" value="1"/>
</dbReference>
<dbReference type="AlphaFoldDB" id="A0A4R3K986"/>
<protein>
    <submittedName>
        <fullName evidence="1">Uncharacterized protein DUF2797</fullName>
    </submittedName>
</protein>
<sequence length="268" mass="31145">MKYSGQLLELQHEYKEPIEYYLQLGDGKIPLNPYLGHTIKIINLHEIHCIYCGRKVKKTYNNGYCYPCFIKLPQNDLCIVKPNLCHYDQGTCRDSEFGDQHCMVPHYVYLALSSDVKVGLTRKTNAFKRWVDQGAIQSIPIAELPTRKMAGELEYFLSQHLPDKTNWRKMLKEEIADKDIRKIREEILALIPEEYQSYLLDVDQIQEFIYPIEGTVKNVTAINLDKQSVYEGKLVGMKGQYLIFDSGVFNIKKYAGYQVEIEIIESTK</sequence>
<dbReference type="RefSeq" id="WP_132770205.1">
    <property type="nucleotide sequence ID" value="NZ_SMAB01000021.1"/>
</dbReference>
<proteinExistence type="predicted"/>
<dbReference type="InterPro" id="IPR021246">
    <property type="entry name" value="DUF2797"/>
</dbReference>
<dbReference type="EMBL" id="SMAB01000021">
    <property type="protein sequence ID" value="TCS79413.1"/>
    <property type="molecule type" value="Genomic_DNA"/>
</dbReference>